<dbReference type="PANTHER" id="PTHR15600">
    <property type="entry name" value="SACSIN"/>
    <property type="match status" value="1"/>
</dbReference>
<keyword evidence="5" id="KW-1185">Reference proteome</keyword>
<dbReference type="PANTHER" id="PTHR15600:SF42">
    <property type="entry name" value="SACSIN"/>
    <property type="match status" value="1"/>
</dbReference>
<protein>
    <recommendedName>
        <fullName evidence="3">BTB domain-containing protein</fullName>
    </recommendedName>
</protein>
<accession>A0AAE0BKK4</accession>
<evidence type="ECO:0000313" key="5">
    <source>
        <dbReference type="Proteomes" id="UP001190700"/>
    </source>
</evidence>
<feature type="region of interest" description="Disordered" evidence="2">
    <location>
        <begin position="918"/>
        <end position="937"/>
    </location>
</feature>
<dbReference type="InterPro" id="IPR058210">
    <property type="entry name" value="SACS/Nov_dom"/>
</dbReference>
<dbReference type="Proteomes" id="UP001190700">
    <property type="component" value="Unassembled WGS sequence"/>
</dbReference>
<dbReference type="InterPro" id="IPR052972">
    <property type="entry name" value="Sacsin_chaperone_reg"/>
</dbReference>
<dbReference type="NCBIfam" id="NF047352">
    <property type="entry name" value="P_loop_sacsin"/>
    <property type="match status" value="1"/>
</dbReference>
<comment type="caution">
    <text evidence="4">The sequence shown here is derived from an EMBL/GenBank/DDBJ whole genome shotgun (WGS) entry which is preliminary data.</text>
</comment>
<reference evidence="4 5" key="1">
    <citation type="journal article" date="2015" name="Genome Biol. Evol.">
        <title>Comparative Genomics of a Bacterivorous Green Alga Reveals Evolutionary Causalities and Consequences of Phago-Mixotrophic Mode of Nutrition.</title>
        <authorList>
            <person name="Burns J.A."/>
            <person name="Paasch A."/>
            <person name="Narechania A."/>
            <person name="Kim E."/>
        </authorList>
    </citation>
    <scope>NUCLEOTIDE SEQUENCE [LARGE SCALE GENOMIC DNA]</scope>
    <source>
        <strain evidence="4 5">PLY_AMNH</strain>
    </source>
</reference>
<dbReference type="SMART" id="SM00225">
    <property type="entry name" value="BTB"/>
    <property type="match status" value="1"/>
</dbReference>
<dbReference type="InterPro" id="IPR011333">
    <property type="entry name" value="SKP1/BTB/POZ_sf"/>
</dbReference>
<dbReference type="SUPFAM" id="SSF55874">
    <property type="entry name" value="ATPase domain of HSP90 chaperone/DNA topoisomerase II/histidine kinase"/>
    <property type="match status" value="1"/>
</dbReference>
<dbReference type="EMBL" id="LGRX02034309">
    <property type="protein sequence ID" value="KAK3238187.1"/>
    <property type="molecule type" value="Genomic_DNA"/>
</dbReference>
<dbReference type="PROSITE" id="PS50097">
    <property type="entry name" value="BTB"/>
    <property type="match status" value="1"/>
</dbReference>
<comment type="pathway">
    <text evidence="1">Protein modification; protein ubiquitination.</text>
</comment>
<gene>
    <name evidence="4" type="ORF">CYMTET_51784</name>
</gene>
<dbReference type="SUPFAM" id="SSF54695">
    <property type="entry name" value="POZ domain"/>
    <property type="match status" value="1"/>
</dbReference>
<feature type="region of interest" description="Disordered" evidence="2">
    <location>
        <begin position="1069"/>
        <end position="1090"/>
    </location>
</feature>
<feature type="compositionally biased region" description="Polar residues" evidence="2">
    <location>
        <begin position="1069"/>
        <end position="1083"/>
    </location>
</feature>
<dbReference type="GO" id="GO:0030544">
    <property type="term" value="F:Hsp70 protein binding"/>
    <property type="evidence" value="ECO:0007669"/>
    <property type="project" value="TreeGrafter"/>
</dbReference>
<organism evidence="4 5">
    <name type="scientific">Cymbomonas tetramitiformis</name>
    <dbReference type="NCBI Taxonomy" id="36881"/>
    <lineage>
        <taxon>Eukaryota</taxon>
        <taxon>Viridiplantae</taxon>
        <taxon>Chlorophyta</taxon>
        <taxon>Pyramimonadophyceae</taxon>
        <taxon>Pyramimonadales</taxon>
        <taxon>Pyramimonadaceae</taxon>
        <taxon>Cymbomonas</taxon>
    </lineage>
</organism>
<dbReference type="Pfam" id="PF25794">
    <property type="entry name" value="SACS"/>
    <property type="match status" value="1"/>
</dbReference>
<dbReference type="Gene3D" id="3.30.710.10">
    <property type="entry name" value="Potassium Channel Kv1.1, Chain A"/>
    <property type="match status" value="1"/>
</dbReference>
<evidence type="ECO:0000259" key="3">
    <source>
        <dbReference type="PROSITE" id="PS50097"/>
    </source>
</evidence>
<name>A0AAE0BKK4_9CHLO</name>
<proteinExistence type="predicted"/>
<dbReference type="InterPro" id="IPR000210">
    <property type="entry name" value="BTB/POZ_dom"/>
</dbReference>
<dbReference type="InterPro" id="IPR036890">
    <property type="entry name" value="HATPase_C_sf"/>
</dbReference>
<feature type="domain" description="BTB" evidence="3">
    <location>
        <begin position="1447"/>
        <end position="1515"/>
    </location>
</feature>
<evidence type="ECO:0000256" key="2">
    <source>
        <dbReference type="SAM" id="MobiDB-lite"/>
    </source>
</evidence>
<dbReference type="Pfam" id="PF00651">
    <property type="entry name" value="BTB"/>
    <property type="match status" value="1"/>
</dbReference>
<evidence type="ECO:0000313" key="4">
    <source>
        <dbReference type="EMBL" id="KAK3238187.1"/>
    </source>
</evidence>
<sequence length="1623" mass="171770">MTAFEQSESLTTRLRNILRDYPEGVGVFHELLQNADDSGASEVALLLDEGVFEGASLGGAGPALCVFNDGVFSEGDFASITSIGASGKARDAGTIGRFGVGFNTVFHLAERVSFISSDSLCVFDPHARSLPDGLVGVRCRFGDAAFQAQHSRELEPFEAALAGIPGAPQLTAPYPATLFRLPLRTEAEAACSEMSARAHSTASVLSVLHQLASSADTLLLFLQSVHRLRILHRAAAGSAVTLIRDVRIHGCTAELLASRKLLQRYVATAASEADAGCRAPLETSTATYELEIESCGGSDEIPHVATWLVSSAAGAAPGDLAAGAEATPVWWAAVAAPVHAGPAPLPGRLFCFLPLPTRTGLPVHLHAALALTTSRDPVVAHSGAGAVSARAAAQSKWNEALLSTLAAACYAKLLAALAARGMLGHTKLNPAEEATRCAALWAAWPAPPFDQPAPFDAVARDALRDAATQRLPVLRDATVRLPLLLTDVILVDSPSGHGSVGGSLHLTSLLRRCKASVCAAPPLVAAALHWAEVRVSRVSATGLVALLRGHPAVVPTREEACAALRCILSGEEAGDKDEDAEVPASRCEFADEQHDATHRQLARQWKLAVGLPLVPVLGGGVAALGKPGATPLLLAPAAWVALLPTGIFMDTAAPGIEAFDSTVCREQTCCRKLTMRALGTLLGACGALPAAWRGVPAIWHKADDGGNPRLTPGTAGAGSSSDGWAAVDIEQLREALVRVRLLWELVEAMPQAEFAADDCGPLESWPLIEIAPADGAASHVAPNEALAAQPALVSLRHALDVAVLSAADFPDADDRRLLASFGVLFHAGTAGPRQRAMLQCSVTRAFTAITANVAKSARGRLPTSHGMRLRALLRKSLARDGSERAATLPARLAACALPIFESLDPAWMLPLSSRPEEPLGVSVPGGEKRGGRKCGGGKRPAAAPLLSDVATPVAPDEQWDRMLRNAGEGGAFLDVRGDAALAWFEELAVSAPPGLALKAFLGAHVAPILDKSNWAQGFRIPSAELCRAFLEAVGSYRGEASFWRSSPSKQELLVTRLVAEARLVQWEAQRTSSRAEPSPSQDHTGWRRAAARDLADPEDKLLSRLLPDSSALLPPPAYRTPNIVWALRKGGMKSLAAFDVCLAAAREVATRADAALGALLLRALLDKDDLRFSSREWAQLREHAFVPALDATALGEPPDEWVADEARGVRVTFVAPGEASLWRERAKSWRVQPLLPPDAGKTPTSKYSRLGVQPVTLRMVLFNLTSWAQHCAAESSTDPPTLEPGAHSVAVDIARAAVGLLTSTTKKDQRTAKPQLEEACRMLQHVHWVPLDDGALCLARYVSFTVLEDDALNMPRDRKAPEWLEPHRACFEALVNAGGSSNVVAKPPAVRVRGSPPTDDALLKFVCLQLFVPALADVKLHAGDTAEADSAEYGTTLQPPFARAPACDNGCEESSTVLHAHRLVLSLRSPYFERLFAGPFAESASGCLSVALPVSLPTARRALAYMYIGDAEAPEAGGKLCVGSAEGIAAVCELLLLADVWCLDHLKSLCECLLASCIEEVSDVVALLLHADACNAPMLRRLCVHHVRLHVAACQKTDAWDALRPELRSLVLGEPEDLDLVAP</sequence>
<evidence type="ECO:0000256" key="1">
    <source>
        <dbReference type="ARBA" id="ARBA00004906"/>
    </source>
</evidence>